<dbReference type="Proteomes" id="UP000066737">
    <property type="component" value="Chromosome I"/>
</dbReference>
<proteinExistence type="predicted"/>
<evidence type="ECO:0000313" key="3">
    <source>
        <dbReference type="EMBL" id="CQH54288.1"/>
    </source>
</evidence>
<protein>
    <submittedName>
        <fullName evidence="3">HTH domain protein</fullName>
    </submittedName>
</protein>
<dbReference type="SUPFAM" id="SSF46785">
    <property type="entry name" value="Winged helix' DNA-binding domain"/>
    <property type="match status" value="1"/>
</dbReference>
<sequence>MNRQTGSGLAEAAVETLQERYEFLDAVRERPRDKRALVAATDVSRSTVDRALRDLESHGLVERDGGEYRATTYGDLLAGEFASLLDTAAAAWEIRDVLEKIPTDELGFELSRLADADVTTPTSADPTAPMQRVVELKRGATRVRSLASGRSPGALDAHEEAAEHGDHHFASVCSTDLLAWLASDPERREQVAGLLDADSVDVYAYDGDIPFPVGITEDVVFFGVESEEGAPVALVETTDERVREWAIEAFETRREAATELERGDLADYAADSEN</sequence>
<accession>A0A0U5GZM4</accession>
<dbReference type="GeneID" id="26658734"/>
<evidence type="ECO:0000259" key="2">
    <source>
        <dbReference type="Pfam" id="PF25213"/>
    </source>
</evidence>
<dbReference type="InterPro" id="IPR036388">
    <property type="entry name" value="WH-like_DNA-bd_sf"/>
</dbReference>
<dbReference type="RefSeq" id="WP_059056513.1">
    <property type="nucleotide sequence ID" value="NZ_CEML01000002.1"/>
</dbReference>
<feature type="domain" description="Methanogenesis regulatory protein FilR1 middle" evidence="1">
    <location>
        <begin position="126"/>
        <end position="255"/>
    </location>
</feature>
<dbReference type="InterPro" id="IPR013561">
    <property type="entry name" value="FilR1_middle_dom"/>
</dbReference>
<dbReference type="Gene3D" id="1.10.10.10">
    <property type="entry name" value="Winged helix-like DNA-binding domain superfamily/Winged helix DNA-binding domain"/>
    <property type="match status" value="1"/>
</dbReference>
<evidence type="ECO:0000259" key="1">
    <source>
        <dbReference type="Pfam" id="PF08350"/>
    </source>
</evidence>
<dbReference type="EMBL" id="LN831302">
    <property type="protein sequence ID" value="CQH54288.1"/>
    <property type="molecule type" value="Genomic_DNA"/>
</dbReference>
<evidence type="ECO:0000313" key="4">
    <source>
        <dbReference type="Proteomes" id="UP000066737"/>
    </source>
</evidence>
<dbReference type="OrthoDB" id="330490at2157"/>
<dbReference type="InterPro" id="IPR036390">
    <property type="entry name" value="WH_DNA-bd_sf"/>
</dbReference>
<dbReference type="AlphaFoldDB" id="A0A0U5GZM4"/>
<dbReference type="KEGG" id="hhb:Hhub_2068"/>
<gene>
    <name evidence="3" type="ORF">HHUB_2068</name>
</gene>
<feature type="domain" description="HVO-A0261-like N-terminal" evidence="2">
    <location>
        <begin position="17"/>
        <end position="90"/>
    </location>
</feature>
<organism evidence="3 4">
    <name type="scientific">Halobacterium hubeiense</name>
    <dbReference type="NCBI Taxonomy" id="1407499"/>
    <lineage>
        <taxon>Archaea</taxon>
        <taxon>Methanobacteriati</taxon>
        <taxon>Methanobacteriota</taxon>
        <taxon>Stenosarchaea group</taxon>
        <taxon>Halobacteria</taxon>
        <taxon>Halobacteriales</taxon>
        <taxon>Halobacteriaceae</taxon>
        <taxon>Halobacterium</taxon>
    </lineage>
</organism>
<dbReference type="Pfam" id="PF25213">
    <property type="entry name" value="HVO_A0261_N"/>
    <property type="match status" value="1"/>
</dbReference>
<dbReference type="Pfam" id="PF08350">
    <property type="entry name" value="FilR1_middle"/>
    <property type="match status" value="1"/>
</dbReference>
<reference evidence="4" key="1">
    <citation type="journal article" date="2016" name="Environ. Microbiol.">
        <title>The complete genome of a viable archaeum isolated from 123-million-year-old rock salt.</title>
        <authorList>
            <person name="Jaakkola S.T."/>
            <person name="Pfeiffer F."/>
            <person name="Ravantti J.J."/>
            <person name="Guo Q."/>
            <person name="Liu Y."/>
            <person name="Chen X."/>
            <person name="Ma H."/>
            <person name="Yang C."/>
            <person name="Oksanen H.M."/>
            <person name="Bamford D.H."/>
        </authorList>
    </citation>
    <scope>NUCLEOTIDE SEQUENCE</scope>
    <source>
        <strain evidence="4">JI20-1</strain>
    </source>
</reference>
<name>A0A0U5GZM4_9EURY</name>
<dbReference type="InterPro" id="IPR057527">
    <property type="entry name" value="HVO_A0261-like_N"/>
</dbReference>
<keyword evidence="4" id="KW-1185">Reference proteome</keyword>